<keyword evidence="9 11" id="KW-0233">DNA recombination</keyword>
<dbReference type="PROSITE" id="PS51900">
    <property type="entry name" value="CB"/>
    <property type="match status" value="1"/>
</dbReference>
<dbReference type="InterPro" id="IPR004107">
    <property type="entry name" value="Integrase_SAM-like_N"/>
</dbReference>
<dbReference type="GO" id="GO:0007059">
    <property type="term" value="P:chromosome segregation"/>
    <property type="evidence" value="ECO:0007669"/>
    <property type="project" value="UniProtKB-UniRule"/>
</dbReference>
<dbReference type="GO" id="GO:0009037">
    <property type="term" value="F:tyrosine-based site-specific recombinase activity"/>
    <property type="evidence" value="ECO:0007669"/>
    <property type="project" value="UniProtKB-UniRule"/>
</dbReference>
<dbReference type="InterPro" id="IPR011932">
    <property type="entry name" value="Recomb_XerD"/>
</dbReference>
<dbReference type="Pfam" id="PF00589">
    <property type="entry name" value="Phage_integrase"/>
    <property type="match status" value="1"/>
</dbReference>
<comment type="function">
    <text evidence="11">Site-specific tyrosine recombinase, which acts by catalyzing the cutting and rejoining of the recombining DNA molecules. The XerC-XerD complex is essential to convert dimers of the bacterial chromosome into monomers to permit their segregation at cell division. It also contributes to the segregational stability of plasmids.</text>
</comment>
<dbReference type="InterPro" id="IPR044068">
    <property type="entry name" value="CB"/>
</dbReference>
<evidence type="ECO:0000256" key="6">
    <source>
        <dbReference type="ARBA" id="ARBA00022829"/>
    </source>
</evidence>
<dbReference type="CDD" id="cd00798">
    <property type="entry name" value="INT_XerDC_C"/>
    <property type="match status" value="1"/>
</dbReference>
<dbReference type="InterPro" id="IPR050090">
    <property type="entry name" value="Tyrosine_recombinase_XerCD"/>
</dbReference>
<dbReference type="SUPFAM" id="SSF56349">
    <property type="entry name" value="DNA breaking-rejoining enzymes"/>
    <property type="match status" value="1"/>
</dbReference>
<reference evidence="14 15" key="1">
    <citation type="submission" date="2018-06" db="EMBL/GenBank/DDBJ databases">
        <authorList>
            <consortium name="Pathogen Informatics"/>
            <person name="Doyle S."/>
        </authorList>
    </citation>
    <scope>NUCLEOTIDE SEQUENCE [LARGE SCALE GENOMIC DNA]</scope>
    <source>
        <strain evidence="14 15">NCTC10717</strain>
    </source>
</reference>
<dbReference type="HAMAP" id="MF_01807">
    <property type="entry name" value="Recomb_XerD"/>
    <property type="match status" value="1"/>
</dbReference>
<keyword evidence="10 11" id="KW-0131">Cell cycle</keyword>
<protein>
    <recommendedName>
        <fullName evidence="3 11">Tyrosine recombinase XerD</fullName>
    </recommendedName>
</protein>
<comment type="subunit">
    <text evidence="11">Forms a cyclic heterotetrameric complex composed of two molecules of XerC and two molecules of XerD.</text>
</comment>
<dbReference type="InterPro" id="IPR013762">
    <property type="entry name" value="Integrase-like_cat_sf"/>
</dbReference>
<proteinExistence type="inferred from homology"/>
<feature type="active site" evidence="11">
    <location>
        <position position="244"/>
    </location>
</feature>
<dbReference type="NCBIfam" id="NF001399">
    <property type="entry name" value="PRK00283.1"/>
    <property type="match status" value="1"/>
</dbReference>
<evidence type="ECO:0000256" key="2">
    <source>
        <dbReference type="ARBA" id="ARBA00010450"/>
    </source>
</evidence>
<dbReference type="SUPFAM" id="SSF47823">
    <property type="entry name" value="lambda integrase-like, N-terminal domain"/>
    <property type="match status" value="1"/>
</dbReference>
<dbReference type="RefSeq" id="WP_115218041.1">
    <property type="nucleotide sequence ID" value="NZ_UHIA01000003.1"/>
</dbReference>
<feature type="active site" evidence="11">
    <location>
        <position position="148"/>
    </location>
</feature>
<evidence type="ECO:0000313" key="15">
    <source>
        <dbReference type="Proteomes" id="UP000254575"/>
    </source>
</evidence>
<keyword evidence="15" id="KW-1185">Reference proteome</keyword>
<evidence type="ECO:0000256" key="1">
    <source>
        <dbReference type="ARBA" id="ARBA00004496"/>
    </source>
</evidence>
<evidence type="ECO:0000256" key="11">
    <source>
        <dbReference type="HAMAP-Rule" id="MF_01807"/>
    </source>
</evidence>
<accession>A0A380ML65</accession>
<feature type="active site" evidence="11">
    <location>
        <position position="172"/>
    </location>
</feature>
<keyword evidence="6 11" id="KW-0159">Chromosome partition</keyword>
<keyword evidence="4 11" id="KW-0963">Cytoplasm</keyword>
<dbReference type="Gene3D" id="1.10.150.130">
    <property type="match status" value="1"/>
</dbReference>
<dbReference type="GO" id="GO:0005737">
    <property type="term" value="C:cytoplasm"/>
    <property type="evidence" value="ECO:0007669"/>
    <property type="project" value="UniProtKB-SubCell"/>
</dbReference>
<evidence type="ECO:0000256" key="7">
    <source>
        <dbReference type="ARBA" id="ARBA00022908"/>
    </source>
</evidence>
<dbReference type="HAMAP" id="MF_01808">
    <property type="entry name" value="Recomb_XerC_XerD"/>
    <property type="match status" value="1"/>
</dbReference>
<comment type="subcellular location">
    <subcellularLocation>
        <location evidence="1 11">Cytoplasm</location>
    </subcellularLocation>
</comment>
<dbReference type="InterPro" id="IPR010998">
    <property type="entry name" value="Integrase_recombinase_N"/>
</dbReference>
<dbReference type="OrthoDB" id="9801717at2"/>
<keyword evidence="7 11" id="KW-0229">DNA integration</keyword>
<name>A0A380ML65_9GAMM</name>
<evidence type="ECO:0000256" key="8">
    <source>
        <dbReference type="ARBA" id="ARBA00023125"/>
    </source>
</evidence>
<dbReference type="Proteomes" id="UP000254575">
    <property type="component" value="Unassembled WGS sequence"/>
</dbReference>
<dbReference type="Gene3D" id="1.10.443.10">
    <property type="entry name" value="Intergrase catalytic core"/>
    <property type="match status" value="1"/>
</dbReference>
<dbReference type="GO" id="GO:0006313">
    <property type="term" value="P:DNA transposition"/>
    <property type="evidence" value="ECO:0007669"/>
    <property type="project" value="UniProtKB-UniRule"/>
</dbReference>
<evidence type="ECO:0000256" key="9">
    <source>
        <dbReference type="ARBA" id="ARBA00023172"/>
    </source>
</evidence>
<keyword evidence="8 11" id="KW-0238">DNA-binding</keyword>
<comment type="similarity">
    <text evidence="2 11">Belongs to the 'phage' integrase family. XerD subfamily.</text>
</comment>
<feature type="domain" description="Tyr recombinase" evidence="12">
    <location>
        <begin position="108"/>
        <end position="292"/>
    </location>
</feature>
<keyword evidence="5 11" id="KW-0132">Cell division</keyword>
<feature type="domain" description="Core-binding (CB)" evidence="13">
    <location>
        <begin position="5"/>
        <end position="87"/>
    </location>
</feature>
<dbReference type="InterPro" id="IPR002104">
    <property type="entry name" value="Integrase_catalytic"/>
</dbReference>
<evidence type="ECO:0000313" key="14">
    <source>
        <dbReference type="EMBL" id="SUO92348.1"/>
    </source>
</evidence>
<feature type="active site" evidence="11">
    <location>
        <position position="247"/>
    </location>
</feature>
<evidence type="ECO:0000256" key="3">
    <source>
        <dbReference type="ARBA" id="ARBA00015810"/>
    </source>
</evidence>
<dbReference type="PANTHER" id="PTHR30349">
    <property type="entry name" value="PHAGE INTEGRASE-RELATED"/>
    <property type="match status" value="1"/>
</dbReference>
<evidence type="ECO:0000259" key="12">
    <source>
        <dbReference type="PROSITE" id="PS51898"/>
    </source>
</evidence>
<sequence length="298" mass="33206">MEKAPQGAEDIAALLDYLWLQEGLADSSLHSYRSDLQLAQAYLSVPLREASREELAQWLAAMQESGKSAATRARMRAALMRFYRFALAQNWREDNPVTELGRAKIRRQLPPLLTEAHVEALLAAPDANEALGLRDRAMLEILYACGLRVSELVGLQLRQVAMDAGYLHIIGKGSKERLVPMGEMALAALQEYLRRARPSLLNGRKSEAVFVTARGTALTRHAFWHRIKLHAANAGLDAENLSPHTLRHAFASHLLAHGADLRSIQLLLGHSSLSTTQIYTHIADARLKQIFQQHHPRA</sequence>
<dbReference type="InterPro" id="IPR023009">
    <property type="entry name" value="Tyrosine_recombinase_XerC/XerD"/>
</dbReference>
<feature type="active site" evidence="11">
    <location>
        <position position="270"/>
    </location>
</feature>
<evidence type="ECO:0000256" key="10">
    <source>
        <dbReference type="ARBA" id="ARBA00023306"/>
    </source>
</evidence>
<dbReference type="InterPro" id="IPR011010">
    <property type="entry name" value="DNA_brk_join_enz"/>
</dbReference>
<dbReference type="GO" id="GO:0003677">
    <property type="term" value="F:DNA binding"/>
    <property type="evidence" value="ECO:0007669"/>
    <property type="project" value="UniProtKB-UniRule"/>
</dbReference>
<dbReference type="GO" id="GO:0051301">
    <property type="term" value="P:cell division"/>
    <property type="evidence" value="ECO:0007669"/>
    <property type="project" value="UniProtKB-KW"/>
</dbReference>
<dbReference type="AlphaFoldDB" id="A0A380ML65"/>
<dbReference type="PANTHER" id="PTHR30349:SF90">
    <property type="entry name" value="TYROSINE RECOMBINASE XERD"/>
    <property type="match status" value="1"/>
</dbReference>
<dbReference type="NCBIfam" id="TIGR02225">
    <property type="entry name" value="recomb_XerD"/>
    <property type="match status" value="1"/>
</dbReference>
<gene>
    <name evidence="14" type="primary">xerD_2</name>
    <name evidence="11" type="synonym">xerD</name>
    <name evidence="14" type="ORF">NCTC10717_00504</name>
</gene>
<dbReference type="EMBL" id="UHIA01000003">
    <property type="protein sequence ID" value="SUO92348.1"/>
    <property type="molecule type" value="Genomic_DNA"/>
</dbReference>
<feature type="active site" description="O-(3'-phospho-DNA)-tyrosine intermediate" evidence="11">
    <location>
        <position position="279"/>
    </location>
</feature>
<dbReference type="Pfam" id="PF02899">
    <property type="entry name" value="Phage_int_SAM_1"/>
    <property type="match status" value="1"/>
</dbReference>
<evidence type="ECO:0000259" key="13">
    <source>
        <dbReference type="PROSITE" id="PS51900"/>
    </source>
</evidence>
<dbReference type="PROSITE" id="PS51898">
    <property type="entry name" value="TYR_RECOMBINASE"/>
    <property type="match status" value="1"/>
</dbReference>
<evidence type="ECO:0000256" key="5">
    <source>
        <dbReference type="ARBA" id="ARBA00022618"/>
    </source>
</evidence>
<evidence type="ECO:0000256" key="4">
    <source>
        <dbReference type="ARBA" id="ARBA00022490"/>
    </source>
</evidence>
<organism evidence="14 15">
    <name type="scientific">Suttonella indologenes</name>
    <dbReference type="NCBI Taxonomy" id="13276"/>
    <lineage>
        <taxon>Bacteria</taxon>
        <taxon>Pseudomonadati</taxon>
        <taxon>Pseudomonadota</taxon>
        <taxon>Gammaproteobacteria</taxon>
        <taxon>Cardiobacteriales</taxon>
        <taxon>Cardiobacteriaceae</taxon>
        <taxon>Suttonella</taxon>
    </lineage>
</organism>